<dbReference type="Proteomes" id="UP000285405">
    <property type="component" value="Unassembled WGS sequence"/>
</dbReference>
<proteinExistence type="predicted"/>
<feature type="chain" id="PRO_5019319507" evidence="1">
    <location>
        <begin position="20"/>
        <end position="43"/>
    </location>
</feature>
<feature type="signal peptide" evidence="1">
    <location>
        <begin position="1"/>
        <end position="19"/>
    </location>
</feature>
<dbReference type="EMBL" id="MCBR01000550">
    <property type="protein sequence ID" value="RKF83207.1"/>
    <property type="molecule type" value="Genomic_DNA"/>
</dbReference>
<name>A0A420J8U0_9PEZI</name>
<accession>A0A420J8U0</accession>
<sequence>MVIIFIIRLVSILSHLSTCSRKKLVMMNTSKYTQFSVFLGVFF</sequence>
<comment type="caution">
    <text evidence="2">The sequence shown here is derived from an EMBL/GenBank/DDBJ whole genome shotgun (WGS) entry which is preliminary data.</text>
</comment>
<dbReference type="AlphaFoldDB" id="A0A420J8U0"/>
<organism evidence="2 3">
    <name type="scientific">Golovinomyces cichoracearum</name>
    <dbReference type="NCBI Taxonomy" id="62708"/>
    <lineage>
        <taxon>Eukaryota</taxon>
        <taxon>Fungi</taxon>
        <taxon>Dikarya</taxon>
        <taxon>Ascomycota</taxon>
        <taxon>Pezizomycotina</taxon>
        <taxon>Leotiomycetes</taxon>
        <taxon>Erysiphales</taxon>
        <taxon>Erysiphaceae</taxon>
        <taxon>Golovinomyces</taxon>
    </lineage>
</organism>
<evidence type="ECO:0000313" key="2">
    <source>
        <dbReference type="EMBL" id="RKF83207.1"/>
    </source>
</evidence>
<gene>
    <name evidence="2" type="ORF">GcC1_c10634o5</name>
</gene>
<reference evidence="2 3" key="1">
    <citation type="journal article" date="2018" name="BMC Genomics">
        <title>Comparative genome analyses reveal sequence features reflecting distinct modes of host-adaptation between dicot and monocot powdery mildew.</title>
        <authorList>
            <person name="Wu Y."/>
            <person name="Ma X."/>
            <person name="Pan Z."/>
            <person name="Kale S.D."/>
            <person name="Song Y."/>
            <person name="King H."/>
            <person name="Zhang Q."/>
            <person name="Presley C."/>
            <person name="Deng X."/>
            <person name="Wei C.I."/>
            <person name="Xiao S."/>
        </authorList>
    </citation>
    <scope>NUCLEOTIDE SEQUENCE [LARGE SCALE GENOMIC DNA]</scope>
    <source>
        <strain evidence="2">UCSC1</strain>
    </source>
</reference>
<evidence type="ECO:0000256" key="1">
    <source>
        <dbReference type="SAM" id="SignalP"/>
    </source>
</evidence>
<keyword evidence="1" id="KW-0732">Signal</keyword>
<protein>
    <submittedName>
        <fullName evidence="2">Uncharacterized protein</fullName>
    </submittedName>
</protein>
<evidence type="ECO:0000313" key="3">
    <source>
        <dbReference type="Proteomes" id="UP000285405"/>
    </source>
</evidence>